<comment type="pathway">
    <text evidence="2 9">Cofactor biosynthesis; adenosylcobalamin biosynthesis.</text>
</comment>
<reference evidence="11" key="1">
    <citation type="journal article" date="2019" name="Int. J. Syst. Evol. Microbiol.">
        <title>The Global Catalogue of Microorganisms (GCM) 10K type strain sequencing project: providing services to taxonomists for standard genome sequencing and annotation.</title>
        <authorList>
            <consortium name="The Broad Institute Genomics Platform"/>
            <consortium name="The Broad Institute Genome Sequencing Center for Infectious Disease"/>
            <person name="Wu L."/>
            <person name="Ma J."/>
        </authorList>
    </citation>
    <scope>NUCLEOTIDE SEQUENCE [LARGE SCALE GENOMIC DNA]</scope>
    <source>
        <strain evidence="11">JCM 17738</strain>
    </source>
</reference>
<proteinExistence type="inferred from homology"/>
<dbReference type="NCBIfam" id="NF002276">
    <property type="entry name" value="PRK01209.1-4"/>
    <property type="match status" value="1"/>
</dbReference>
<dbReference type="HAMAP" id="MF_00024">
    <property type="entry name" value="CobD_CbiB"/>
    <property type="match status" value="1"/>
</dbReference>
<comment type="subcellular location">
    <subcellularLocation>
        <location evidence="1 9">Cell membrane</location>
        <topology evidence="1 9">Multi-pass membrane protein</topology>
    </subcellularLocation>
</comment>
<dbReference type="InterPro" id="IPR004485">
    <property type="entry name" value="Cobalamin_biosynth_CobD/CbiB"/>
</dbReference>
<dbReference type="Pfam" id="PF03186">
    <property type="entry name" value="CobD_Cbib"/>
    <property type="match status" value="1"/>
</dbReference>
<evidence type="ECO:0000256" key="9">
    <source>
        <dbReference type="HAMAP-Rule" id="MF_00024"/>
    </source>
</evidence>
<keyword evidence="5 9" id="KW-0169">Cobalamin biosynthesis</keyword>
<evidence type="ECO:0000313" key="11">
    <source>
        <dbReference type="Proteomes" id="UP001500390"/>
    </source>
</evidence>
<dbReference type="PANTHER" id="PTHR34308">
    <property type="entry name" value="COBALAMIN BIOSYNTHESIS PROTEIN CBIB"/>
    <property type="match status" value="1"/>
</dbReference>
<keyword evidence="11" id="KW-1185">Reference proteome</keyword>
<keyword evidence="4 9" id="KW-1003">Cell membrane</keyword>
<evidence type="ECO:0000256" key="5">
    <source>
        <dbReference type="ARBA" id="ARBA00022573"/>
    </source>
</evidence>
<dbReference type="EMBL" id="BAABFX010000063">
    <property type="protein sequence ID" value="GAA4404220.1"/>
    <property type="molecule type" value="Genomic_DNA"/>
</dbReference>
<gene>
    <name evidence="9" type="primary">cobD</name>
    <name evidence="10" type="ORF">GCM10023153_34570</name>
</gene>
<name>A0ABP8KE06_9MICO</name>
<evidence type="ECO:0000256" key="7">
    <source>
        <dbReference type="ARBA" id="ARBA00022989"/>
    </source>
</evidence>
<evidence type="ECO:0000256" key="4">
    <source>
        <dbReference type="ARBA" id="ARBA00022475"/>
    </source>
</evidence>
<evidence type="ECO:0000256" key="8">
    <source>
        <dbReference type="ARBA" id="ARBA00023136"/>
    </source>
</evidence>
<comment type="function">
    <text evidence="9">Converts cobyric acid to cobinamide by the addition of aminopropanol on the F carboxylic group.</text>
</comment>
<evidence type="ECO:0000256" key="2">
    <source>
        <dbReference type="ARBA" id="ARBA00004953"/>
    </source>
</evidence>
<comment type="caution">
    <text evidence="10">The sequence shown here is derived from an EMBL/GenBank/DDBJ whole genome shotgun (WGS) entry which is preliminary data.</text>
</comment>
<keyword evidence="8 9" id="KW-0472">Membrane</keyword>
<keyword evidence="6 9" id="KW-0812">Transmembrane</keyword>
<dbReference type="PANTHER" id="PTHR34308:SF1">
    <property type="entry name" value="COBALAMIN BIOSYNTHESIS PROTEIN CBIB"/>
    <property type="match status" value="1"/>
</dbReference>
<organism evidence="10 11">
    <name type="scientific">Ornithinibacter aureus</name>
    <dbReference type="NCBI Taxonomy" id="622664"/>
    <lineage>
        <taxon>Bacteria</taxon>
        <taxon>Bacillati</taxon>
        <taxon>Actinomycetota</taxon>
        <taxon>Actinomycetes</taxon>
        <taxon>Micrococcales</taxon>
        <taxon>Intrasporangiaceae</taxon>
        <taxon>Ornithinibacter</taxon>
    </lineage>
</organism>
<evidence type="ECO:0000313" key="10">
    <source>
        <dbReference type="EMBL" id="GAA4404220.1"/>
    </source>
</evidence>
<comment type="similarity">
    <text evidence="3 9">Belongs to the CobD/CbiB family.</text>
</comment>
<evidence type="ECO:0000256" key="3">
    <source>
        <dbReference type="ARBA" id="ARBA00006263"/>
    </source>
</evidence>
<keyword evidence="7 9" id="KW-1133">Transmembrane helix</keyword>
<protein>
    <recommendedName>
        <fullName evidence="9">Cobalamin biosynthesis protein CobD</fullName>
    </recommendedName>
</protein>
<dbReference type="NCBIfam" id="TIGR00380">
    <property type="entry name" value="cobal_cbiB"/>
    <property type="match status" value="1"/>
</dbReference>
<evidence type="ECO:0000256" key="1">
    <source>
        <dbReference type="ARBA" id="ARBA00004651"/>
    </source>
</evidence>
<dbReference type="RefSeq" id="WP_159904236.1">
    <property type="nucleotide sequence ID" value="NZ_BAABFX010000063.1"/>
</dbReference>
<evidence type="ECO:0000256" key="6">
    <source>
        <dbReference type="ARBA" id="ARBA00022692"/>
    </source>
</evidence>
<accession>A0ABP8KE06</accession>
<sequence length="327" mass="33929">MRVATGLLLGYAADRLLGDPRHFHPVAGFGRIAMALEAHTHAPSRVRGVVHVGALVGAATAAGMLADHLAGRVGDPGMGRDVGRVAITAVATWAVLGGRSLEREALTIQRQLAAGDLDAARRQVRNLVGRDPSRLSADEVARATVESVAENGADALVAPLWWGAVAGVPGLVAYRAINTLDAMIGHRSPRYREFGWAAARLDDVANWIPARLTVLSTAAATGSVAGVRRVLMTVARDAPAHPSPNAGPVEAAFAAALGVSLGGSNSYAGIVEDRGRLGDGPAVTVDDLGSAVRLERRIGLIALGVIVAARSAAARRVVSRRRARRAR</sequence>
<dbReference type="Proteomes" id="UP001500390">
    <property type="component" value="Unassembled WGS sequence"/>
</dbReference>